<keyword evidence="2" id="KW-0964">Secreted</keyword>
<dbReference type="PANTHER" id="PTHR32411:SF43">
    <property type="entry name" value="CYSTEINE-RICH REPEAT SECRETORY PROTEIN 38"/>
    <property type="match status" value="1"/>
</dbReference>
<keyword evidence="3" id="KW-0732">Signal</keyword>
<reference evidence="7 8" key="1">
    <citation type="submission" date="2020-08" db="EMBL/GenBank/DDBJ databases">
        <title>Plant Genome Project.</title>
        <authorList>
            <person name="Zhang R.-G."/>
        </authorList>
    </citation>
    <scope>NUCLEOTIDE SEQUENCE [LARGE SCALE GENOMIC DNA]</scope>
    <source>
        <strain evidence="7">WSP0</strain>
        <tissue evidence="7">Leaf</tissue>
    </source>
</reference>
<gene>
    <name evidence="7" type="ORF">RHGRI_017809</name>
</gene>
<dbReference type="PROSITE" id="PS51473">
    <property type="entry name" value="GNK2"/>
    <property type="match status" value="1"/>
</dbReference>
<dbReference type="PANTHER" id="PTHR32411">
    <property type="entry name" value="CYSTEINE-RICH REPEAT SECRETORY PROTEIN 38-RELATED"/>
    <property type="match status" value="1"/>
</dbReference>
<dbReference type="GO" id="GO:0005576">
    <property type="term" value="C:extracellular region"/>
    <property type="evidence" value="ECO:0007669"/>
    <property type="project" value="UniProtKB-SubCell"/>
</dbReference>
<dbReference type="CDD" id="cd23509">
    <property type="entry name" value="Gnk2-like"/>
    <property type="match status" value="1"/>
</dbReference>
<dbReference type="InterPro" id="IPR050581">
    <property type="entry name" value="CRR_secretory_protein"/>
</dbReference>
<dbReference type="AlphaFoldDB" id="A0AAV6JZ72"/>
<feature type="domain" description="Gnk2-homologous" evidence="6">
    <location>
        <begin position="1"/>
        <end position="77"/>
    </location>
</feature>
<comment type="similarity">
    <text evidence="5">Belongs to the cysteine-rich repeat secretory protein family.</text>
</comment>
<protein>
    <recommendedName>
        <fullName evidence="6">Gnk2-homologous domain-containing protein</fullName>
    </recommendedName>
</protein>
<evidence type="ECO:0000256" key="5">
    <source>
        <dbReference type="ARBA" id="ARBA00038515"/>
    </source>
</evidence>
<dbReference type="InterPro" id="IPR038408">
    <property type="entry name" value="GNK2_sf"/>
</dbReference>
<dbReference type="Gene3D" id="3.30.430.20">
    <property type="entry name" value="Gnk2 domain, C-X8-C-X2-C motif"/>
    <property type="match status" value="1"/>
</dbReference>
<evidence type="ECO:0000256" key="2">
    <source>
        <dbReference type="ARBA" id="ARBA00022525"/>
    </source>
</evidence>
<evidence type="ECO:0000313" key="8">
    <source>
        <dbReference type="Proteomes" id="UP000823749"/>
    </source>
</evidence>
<evidence type="ECO:0000256" key="4">
    <source>
        <dbReference type="ARBA" id="ARBA00022737"/>
    </source>
</evidence>
<proteinExistence type="inferred from homology"/>
<keyword evidence="8" id="KW-1185">Reference proteome</keyword>
<comment type="caution">
    <text evidence="7">The sequence shown here is derived from an EMBL/GenBank/DDBJ whole genome shotgun (WGS) entry which is preliminary data.</text>
</comment>
<dbReference type="InterPro" id="IPR002902">
    <property type="entry name" value="GNK2"/>
</dbReference>
<dbReference type="Proteomes" id="UP000823749">
    <property type="component" value="Chromosome 6"/>
</dbReference>
<evidence type="ECO:0000259" key="6">
    <source>
        <dbReference type="PROSITE" id="PS51473"/>
    </source>
</evidence>
<dbReference type="EMBL" id="JACTNZ010000006">
    <property type="protein sequence ID" value="KAG5545443.1"/>
    <property type="molecule type" value="Genomic_DNA"/>
</dbReference>
<name>A0AAV6JZ72_9ERIC</name>
<evidence type="ECO:0000256" key="1">
    <source>
        <dbReference type="ARBA" id="ARBA00004613"/>
    </source>
</evidence>
<keyword evidence="4" id="KW-0677">Repeat</keyword>
<evidence type="ECO:0000313" key="7">
    <source>
        <dbReference type="EMBL" id="KAG5545443.1"/>
    </source>
</evidence>
<dbReference type="Pfam" id="PF01657">
    <property type="entry name" value="Stress-antifung"/>
    <property type="match status" value="1"/>
</dbReference>
<evidence type="ECO:0000256" key="3">
    <source>
        <dbReference type="ARBA" id="ARBA00022729"/>
    </source>
</evidence>
<sequence length="196" mass="22089">MSYLDSKTPLTGFGSGSLSLNQQNRTYGLALCRGDLNATDCKACVNLASTELQKLCQSTEAIIWYDYCELKYSDLDFLGKIDQQHWFYFVEPTNVSNPVYFNGKVLELLTNLTEKAYVSPKMYAAGTLGTLPGHWGLGIQRHFTGWFSAPEIFLVLIVRVVFPRLLTSFRNIYTENKLVGVVPCVLRYSLFSSVPK</sequence>
<organism evidence="7 8">
    <name type="scientific">Rhododendron griersonianum</name>
    <dbReference type="NCBI Taxonomy" id="479676"/>
    <lineage>
        <taxon>Eukaryota</taxon>
        <taxon>Viridiplantae</taxon>
        <taxon>Streptophyta</taxon>
        <taxon>Embryophyta</taxon>
        <taxon>Tracheophyta</taxon>
        <taxon>Spermatophyta</taxon>
        <taxon>Magnoliopsida</taxon>
        <taxon>eudicotyledons</taxon>
        <taxon>Gunneridae</taxon>
        <taxon>Pentapetalae</taxon>
        <taxon>asterids</taxon>
        <taxon>Ericales</taxon>
        <taxon>Ericaceae</taxon>
        <taxon>Ericoideae</taxon>
        <taxon>Rhodoreae</taxon>
        <taxon>Rhododendron</taxon>
    </lineage>
</organism>
<accession>A0AAV6JZ72</accession>
<comment type="subcellular location">
    <subcellularLocation>
        <location evidence="1">Secreted</location>
    </subcellularLocation>
</comment>